<evidence type="ECO:0000313" key="6">
    <source>
        <dbReference type="Proteomes" id="UP001149165"/>
    </source>
</evidence>
<reference evidence="5" key="2">
    <citation type="journal article" date="2023" name="IMA Fungus">
        <title>Comparative genomic study of the Penicillium genus elucidates a diverse pangenome and 15 lateral gene transfer events.</title>
        <authorList>
            <person name="Petersen C."/>
            <person name="Sorensen T."/>
            <person name="Nielsen M.R."/>
            <person name="Sondergaard T.E."/>
            <person name="Sorensen J.L."/>
            <person name="Fitzpatrick D.A."/>
            <person name="Frisvad J.C."/>
            <person name="Nielsen K.L."/>
        </authorList>
    </citation>
    <scope>NUCLEOTIDE SEQUENCE</scope>
    <source>
        <strain evidence="5">IBT 30069</strain>
    </source>
</reference>
<comment type="caution">
    <text evidence="5">The sequence shown here is derived from an EMBL/GenBank/DDBJ whole genome shotgun (WGS) entry which is preliminary data.</text>
</comment>
<evidence type="ECO:0000313" key="5">
    <source>
        <dbReference type="EMBL" id="KAJ5106961.1"/>
    </source>
</evidence>
<evidence type="ECO:0000256" key="4">
    <source>
        <dbReference type="SAM" id="SignalP"/>
    </source>
</evidence>
<dbReference type="Gene3D" id="3.40.50.1240">
    <property type="entry name" value="Phosphoglycerate mutase-like"/>
    <property type="match status" value="1"/>
</dbReference>
<sequence length="586" mass="62507">MFTTRQYLALLPLLLQAPPIANAEYTQKVWSVFAYTINGDSTPNSLATSAQPAGLTEYGASQLVDAGSAIRYRYVSSAGSLNATESAIQNIAPSILNSKDVKVLSTTDESTIGSAQAFMLGLYPPLGQENMNTSDETANGTHYSAPMDGYQFPKIVTLGSSDPGSLLVAGQASCNMHQVAVSEYQNGGDAAEITQETETFYQKLLHDVLSGVYDESSATYANAVSIADYLDYEALHNSTALDMLFGDDLIRARSLADQFTYATNGLGASPLSSGSTAGLTIPIAGQTLASSIIDAFNINLEEDGDGEKVTLLFGGPEPAVALASLLGLASNQQSNFFSRPARGASLIFELFSFETDGDDDSYPGSGEMYVRFLLHNGTDSSTEFISYPLFGNSPSKTYIPWVDFQDEMESFAVGSAQEWCTLCNADSVFCSGVMSHGHSSSKKKGVSPAVAGVIGAVVTLAVIGLLALAGFLILWFRKRRGDHKPSTGGFKGPGKLASDTDVSFRNPIWGTDKTASMEQDNEVSGGGVVVRGQERLGSWEMGQPNPEMETTMPAQPGRLAQPSTLEEESEWQLHSRLQPVKIRESV</sequence>
<dbReference type="Pfam" id="PF00328">
    <property type="entry name" value="His_Phos_2"/>
    <property type="match status" value="1"/>
</dbReference>
<protein>
    <recommendedName>
        <fullName evidence="7">Histidine phosphatase superfamily, clade-2</fullName>
    </recommendedName>
</protein>
<dbReference type="PANTHER" id="PTHR11567:SF127">
    <property type="entry name" value="HISTIDINE ACID PHOSPHATASE"/>
    <property type="match status" value="1"/>
</dbReference>
<accession>A0A9W9FV09</accession>
<organism evidence="5 6">
    <name type="scientific">Penicillium angulare</name>
    <dbReference type="NCBI Taxonomy" id="116970"/>
    <lineage>
        <taxon>Eukaryota</taxon>
        <taxon>Fungi</taxon>
        <taxon>Dikarya</taxon>
        <taxon>Ascomycota</taxon>
        <taxon>Pezizomycotina</taxon>
        <taxon>Eurotiomycetes</taxon>
        <taxon>Eurotiomycetidae</taxon>
        <taxon>Eurotiales</taxon>
        <taxon>Aspergillaceae</taxon>
        <taxon>Penicillium</taxon>
    </lineage>
</organism>
<evidence type="ECO:0008006" key="7">
    <source>
        <dbReference type="Google" id="ProtNLM"/>
    </source>
</evidence>
<keyword evidence="4" id="KW-0732">Signal</keyword>
<gene>
    <name evidence="5" type="ORF">N7456_003636</name>
</gene>
<dbReference type="InterPro" id="IPR050645">
    <property type="entry name" value="Histidine_acid_phosphatase"/>
</dbReference>
<dbReference type="InterPro" id="IPR000560">
    <property type="entry name" value="His_Pase_clade-2"/>
</dbReference>
<dbReference type="GO" id="GO:0016791">
    <property type="term" value="F:phosphatase activity"/>
    <property type="evidence" value="ECO:0007669"/>
    <property type="project" value="TreeGrafter"/>
</dbReference>
<evidence type="ECO:0000256" key="1">
    <source>
        <dbReference type="ARBA" id="ARBA00005375"/>
    </source>
</evidence>
<evidence type="ECO:0000256" key="2">
    <source>
        <dbReference type="SAM" id="MobiDB-lite"/>
    </source>
</evidence>
<evidence type="ECO:0000256" key="3">
    <source>
        <dbReference type="SAM" id="Phobius"/>
    </source>
</evidence>
<keyword evidence="3" id="KW-0812">Transmembrane</keyword>
<feature type="transmembrane region" description="Helical" evidence="3">
    <location>
        <begin position="449"/>
        <end position="476"/>
    </location>
</feature>
<dbReference type="Proteomes" id="UP001149165">
    <property type="component" value="Unassembled WGS sequence"/>
</dbReference>
<dbReference type="PANTHER" id="PTHR11567">
    <property type="entry name" value="ACID PHOSPHATASE-RELATED"/>
    <property type="match status" value="1"/>
</dbReference>
<comment type="similarity">
    <text evidence="1">Belongs to the histidine acid phosphatase family.</text>
</comment>
<name>A0A9W9FV09_9EURO</name>
<feature type="chain" id="PRO_5040887422" description="Histidine phosphatase superfamily, clade-2" evidence="4">
    <location>
        <begin position="24"/>
        <end position="586"/>
    </location>
</feature>
<dbReference type="OrthoDB" id="258392at2759"/>
<dbReference type="EMBL" id="JAPQKH010000003">
    <property type="protein sequence ID" value="KAJ5106961.1"/>
    <property type="molecule type" value="Genomic_DNA"/>
</dbReference>
<keyword evidence="6" id="KW-1185">Reference proteome</keyword>
<feature type="region of interest" description="Disordered" evidence="2">
    <location>
        <begin position="538"/>
        <end position="572"/>
    </location>
</feature>
<dbReference type="SUPFAM" id="SSF53254">
    <property type="entry name" value="Phosphoglycerate mutase-like"/>
    <property type="match status" value="1"/>
</dbReference>
<proteinExistence type="inferred from homology"/>
<feature type="signal peptide" evidence="4">
    <location>
        <begin position="1"/>
        <end position="23"/>
    </location>
</feature>
<reference evidence="5" key="1">
    <citation type="submission" date="2022-11" db="EMBL/GenBank/DDBJ databases">
        <authorList>
            <person name="Petersen C."/>
        </authorList>
    </citation>
    <scope>NUCLEOTIDE SEQUENCE</scope>
    <source>
        <strain evidence="5">IBT 30069</strain>
    </source>
</reference>
<dbReference type="InterPro" id="IPR029033">
    <property type="entry name" value="His_PPase_superfam"/>
</dbReference>
<dbReference type="AlphaFoldDB" id="A0A9W9FV09"/>
<keyword evidence="3" id="KW-1133">Transmembrane helix</keyword>
<keyword evidence="3" id="KW-0472">Membrane</keyword>